<evidence type="ECO:0000313" key="2">
    <source>
        <dbReference type="EMBL" id="PIC34034.1"/>
    </source>
</evidence>
<accession>A0A2G5U3A9</accession>
<dbReference type="EMBL" id="PDUG01000004">
    <property type="protein sequence ID" value="PIC34034.1"/>
    <property type="molecule type" value="Genomic_DNA"/>
</dbReference>
<keyword evidence="3" id="KW-1185">Reference proteome</keyword>
<protein>
    <submittedName>
        <fullName evidence="2">Uncharacterized protein</fullName>
    </submittedName>
</protein>
<sequence>MHFFSTCFLALFAICAVSAQFLPWYPMEHFEPSLFPRPSPIEEPGLFNYIRNPAGIIHNINRPPTPLGWGRK</sequence>
<name>A0A2G5U3A9_9PELO</name>
<gene>
    <name evidence="2" type="primary">Cnig_chr_IV.g13806</name>
    <name evidence="2" type="ORF">B9Z55_013806</name>
</gene>
<comment type="caution">
    <text evidence="2">The sequence shown here is derived from an EMBL/GenBank/DDBJ whole genome shotgun (WGS) entry which is preliminary data.</text>
</comment>
<evidence type="ECO:0000256" key="1">
    <source>
        <dbReference type="SAM" id="SignalP"/>
    </source>
</evidence>
<dbReference type="AlphaFoldDB" id="A0A2G5U3A9"/>
<feature type="signal peptide" evidence="1">
    <location>
        <begin position="1"/>
        <end position="19"/>
    </location>
</feature>
<dbReference type="OrthoDB" id="5805264at2759"/>
<reference evidence="3" key="1">
    <citation type="submission" date="2017-10" db="EMBL/GenBank/DDBJ databases">
        <title>Rapid genome shrinkage in a self-fertile nematode reveals novel sperm competition proteins.</title>
        <authorList>
            <person name="Yin D."/>
            <person name="Schwarz E.M."/>
            <person name="Thomas C.G."/>
            <person name="Felde R.L."/>
            <person name="Korf I.F."/>
            <person name="Cutter A.D."/>
            <person name="Schartner C.M."/>
            <person name="Ralston E.J."/>
            <person name="Meyer B.J."/>
            <person name="Haag E.S."/>
        </authorList>
    </citation>
    <scope>NUCLEOTIDE SEQUENCE [LARGE SCALE GENOMIC DNA]</scope>
    <source>
        <strain evidence="3">JU1422</strain>
    </source>
</reference>
<evidence type="ECO:0000313" key="3">
    <source>
        <dbReference type="Proteomes" id="UP000230233"/>
    </source>
</evidence>
<dbReference type="Proteomes" id="UP000230233">
    <property type="component" value="Chromosome IV"/>
</dbReference>
<proteinExistence type="predicted"/>
<keyword evidence="1" id="KW-0732">Signal</keyword>
<feature type="chain" id="PRO_5013613273" evidence="1">
    <location>
        <begin position="20"/>
        <end position="72"/>
    </location>
</feature>
<organism evidence="2 3">
    <name type="scientific">Caenorhabditis nigoni</name>
    <dbReference type="NCBI Taxonomy" id="1611254"/>
    <lineage>
        <taxon>Eukaryota</taxon>
        <taxon>Metazoa</taxon>
        <taxon>Ecdysozoa</taxon>
        <taxon>Nematoda</taxon>
        <taxon>Chromadorea</taxon>
        <taxon>Rhabditida</taxon>
        <taxon>Rhabditina</taxon>
        <taxon>Rhabditomorpha</taxon>
        <taxon>Rhabditoidea</taxon>
        <taxon>Rhabditidae</taxon>
        <taxon>Peloderinae</taxon>
        <taxon>Caenorhabditis</taxon>
    </lineage>
</organism>